<dbReference type="InterPro" id="IPR041183">
    <property type="entry name" value="Cyclophilin-like"/>
</dbReference>
<evidence type="ECO:0000313" key="3">
    <source>
        <dbReference type="Proteomes" id="UP000276568"/>
    </source>
</evidence>
<name>A0A3N0HY50_9FIRM</name>
<dbReference type="SUPFAM" id="SSF50891">
    <property type="entry name" value="Cyclophilin-like"/>
    <property type="match status" value="1"/>
</dbReference>
<comment type="caution">
    <text evidence="2">The sequence shown here is derived from an EMBL/GenBank/DDBJ whole genome shotgun (WGS) entry which is preliminary data.</text>
</comment>
<dbReference type="Gene3D" id="2.40.100.20">
    <property type="match status" value="1"/>
</dbReference>
<gene>
    <name evidence="2" type="ORF">EDX97_08180</name>
</gene>
<proteinExistence type="predicted"/>
<sequence length="122" mass="13693">MENNRISIHMGDTILYARLNDTLAAKDFKKRLPLCLSGTDSGMDYCCMAANGIYDPLETQDGWHNGDISLCDGWFAILYGGQEISSSYRNMMIIGHLEEDALEKVKALPNKVSLKIQMEKTK</sequence>
<accession>A0A3N0HY50</accession>
<dbReference type="AlphaFoldDB" id="A0A3N0HY50"/>
<feature type="domain" description="Cyclophilin-like" evidence="1">
    <location>
        <begin position="9"/>
        <end position="116"/>
    </location>
</feature>
<dbReference type="Proteomes" id="UP000276568">
    <property type="component" value="Unassembled WGS sequence"/>
</dbReference>
<evidence type="ECO:0000313" key="2">
    <source>
        <dbReference type="EMBL" id="RNM29608.1"/>
    </source>
</evidence>
<dbReference type="Pfam" id="PF18050">
    <property type="entry name" value="Cyclophil_like2"/>
    <property type="match status" value="1"/>
</dbReference>
<dbReference type="InterPro" id="IPR029000">
    <property type="entry name" value="Cyclophilin-like_dom_sf"/>
</dbReference>
<dbReference type="EMBL" id="RJQC01000003">
    <property type="protein sequence ID" value="RNM29608.1"/>
    <property type="molecule type" value="Genomic_DNA"/>
</dbReference>
<dbReference type="OrthoDB" id="2052748at2"/>
<protein>
    <recommendedName>
        <fullName evidence="1">Cyclophilin-like domain-containing protein</fullName>
    </recommendedName>
</protein>
<reference evidence="2 3" key="1">
    <citation type="submission" date="2018-11" db="EMBL/GenBank/DDBJ databases">
        <title>Clostridium sp. nov., a member of the family Erysipelotrichaceae isolated from pig faeces.</title>
        <authorList>
            <person name="Chang Y.-H."/>
        </authorList>
    </citation>
    <scope>NUCLEOTIDE SEQUENCE [LARGE SCALE GENOMIC DNA]</scope>
    <source>
        <strain evidence="2 3">YH-panp20</strain>
    </source>
</reference>
<organism evidence="2 3">
    <name type="scientific">Absicoccus porci</name>
    <dbReference type="NCBI Taxonomy" id="2486576"/>
    <lineage>
        <taxon>Bacteria</taxon>
        <taxon>Bacillati</taxon>
        <taxon>Bacillota</taxon>
        <taxon>Erysipelotrichia</taxon>
        <taxon>Erysipelotrichales</taxon>
        <taxon>Erysipelotrichaceae</taxon>
        <taxon>Absicoccus</taxon>
    </lineage>
</organism>
<keyword evidence="3" id="KW-1185">Reference proteome</keyword>
<evidence type="ECO:0000259" key="1">
    <source>
        <dbReference type="Pfam" id="PF18050"/>
    </source>
</evidence>
<dbReference type="RefSeq" id="WP_128520683.1">
    <property type="nucleotide sequence ID" value="NZ_CAUWBR010000015.1"/>
</dbReference>